<evidence type="ECO:0000256" key="1">
    <source>
        <dbReference type="ARBA" id="ARBA00022833"/>
    </source>
</evidence>
<gene>
    <name evidence="7" type="ORF">AYL99_10892</name>
</gene>
<dbReference type="RefSeq" id="XP_018688559.1">
    <property type="nucleotide sequence ID" value="XM_018842398.1"/>
</dbReference>
<name>A0A178Z661_9EURO</name>
<dbReference type="InterPro" id="IPR007219">
    <property type="entry name" value="XnlR_reg_dom"/>
</dbReference>
<sequence length="571" mass="63996">MAPLLFVHHRVAAPSPTDLVAAASSPRVDEFYNSSYLSRRAVLGDDFPGIDHSHGGRHLHEHTLTDTDMKVLELYNAFELPPIPVRQTLFEVFYDRCWTWMPVIDDGIVSVDASSRVTSLLVLQAVLLAAATTKPKSDTTLPAHPQYRRIKAIIDTGAERNPLNLLAALCLVQFYAPAAPKDISTDHPRFWGNYALGLAQQMGLNMKSTRRNSQERLRRRIWWTLYSRDSIMSSAHGRPRIINPTDCGIEPPSIYDFPDPSDIRAQIFVSYVAITEILCDLCQLLTRQNDPPPAEKNKVGLRLLEFVRSLPLVLRLIQADGTAKPYHFDLAQLHVHLLTTIIILYRPRSIFHIEPASSPAIVASNLSFRIFEAMELRGHTCSLSSGFAWHLLVTAIPQLSCLGIPSLREECKVHLDTLEGCLRTLASTRPSAANNLRNIQEIRRVLETREPPPMPRLSTSTSLDTLSFSPLGLFDPYGADVPENYHRITAALEPSASNILRSGRIAESVHSSDQNMPHMVYDQAQSFTPTPSNLGPANIMDDVPDFELLGSSFPEDGWMRNWVNELQFFNE</sequence>
<keyword evidence="8" id="KW-1185">Reference proteome</keyword>
<comment type="caution">
    <text evidence="7">The sequence shown here is derived from an EMBL/GenBank/DDBJ whole genome shotgun (WGS) entry which is preliminary data.</text>
</comment>
<dbReference type="EMBL" id="LVYI01000012">
    <property type="protein sequence ID" value="OAP55192.1"/>
    <property type="molecule type" value="Genomic_DNA"/>
</dbReference>
<accession>A0A178Z661</accession>
<evidence type="ECO:0000256" key="2">
    <source>
        <dbReference type="ARBA" id="ARBA00023015"/>
    </source>
</evidence>
<evidence type="ECO:0000256" key="3">
    <source>
        <dbReference type="ARBA" id="ARBA00023125"/>
    </source>
</evidence>
<dbReference type="Pfam" id="PF04082">
    <property type="entry name" value="Fungal_trans"/>
    <property type="match status" value="1"/>
</dbReference>
<keyword evidence="5" id="KW-0539">Nucleus</keyword>
<evidence type="ECO:0000313" key="8">
    <source>
        <dbReference type="Proteomes" id="UP000078343"/>
    </source>
</evidence>
<dbReference type="PANTHER" id="PTHR47171:SF2">
    <property type="entry name" value="TRANSCRIPTION FACTOR, PUTATIVE-RELATED"/>
    <property type="match status" value="1"/>
</dbReference>
<dbReference type="InterPro" id="IPR052073">
    <property type="entry name" value="Amide_Lactam_Regulators"/>
</dbReference>
<evidence type="ECO:0000259" key="6">
    <source>
        <dbReference type="SMART" id="SM00906"/>
    </source>
</evidence>
<dbReference type="AlphaFoldDB" id="A0A178Z661"/>
<evidence type="ECO:0000256" key="5">
    <source>
        <dbReference type="ARBA" id="ARBA00023242"/>
    </source>
</evidence>
<keyword evidence="2" id="KW-0805">Transcription regulation</keyword>
<organism evidence="7 8">
    <name type="scientific">Fonsecaea erecta</name>
    <dbReference type="NCBI Taxonomy" id="1367422"/>
    <lineage>
        <taxon>Eukaryota</taxon>
        <taxon>Fungi</taxon>
        <taxon>Dikarya</taxon>
        <taxon>Ascomycota</taxon>
        <taxon>Pezizomycotina</taxon>
        <taxon>Eurotiomycetes</taxon>
        <taxon>Chaetothyriomycetidae</taxon>
        <taxon>Chaetothyriales</taxon>
        <taxon>Herpotrichiellaceae</taxon>
        <taxon>Fonsecaea</taxon>
    </lineage>
</organism>
<dbReference type="PANTHER" id="PTHR47171">
    <property type="entry name" value="FARA-RELATED"/>
    <property type="match status" value="1"/>
</dbReference>
<dbReference type="STRING" id="1367422.A0A178Z661"/>
<protein>
    <recommendedName>
        <fullName evidence="6">Xylanolytic transcriptional activator regulatory domain-containing protein</fullName>
    </recommendedName>
</protein>
<keyword evidence="4" id="KW-0804">Transcription</keyword>
<reference evidence="7 8" key="1">
    <citation type="submission" date="2016-04" db="EMBL/GenBank/DDBJ databases">
        <title>Draft genome of Fonsecaea erecta CBS 125763.</title>
        <authorList>
            <person name="Weiss V.A."/>
            <person name="Vicente V.A."/>
            <person name="Raittz R.T."/>
            <person name="Moreno L.F."/>
            <person name="De Souza E.M."/>
            <person name="Pedrosa F.O."/>
            <person name="Steffens M.B."/>
            <person name="Faoro H."/>
            <person name="Tadra-Sfeir M.Z."/>
            <person name="Najafzadeh M.J."/>
            <person name="Felipe M.S."/>
            <person name="Teixeira M."/>
            <person name="Sun J."/>
            <person name="Xi L."/>
            <person name="Gomes R."/>
            <person name="De Azevedo C.M."/>
            <person name="Salgado C.G."/>
            <person name="Da Silva M.B."/>
            <person name="Nascimento M.F."/>
            <person name="Queiroz-Telles F."/>
            <person name="Attili D.S."/>
            <person name="Gorbushina A."/>
        </authorList>
    </citation>
    <scope>NUCLEOTIDE SEQUENCE [LARGE SCALE GENOMIC DNA]</scope>
    <source>
        <strain evidence="7 8">CBS 125763</strain>
    </source>
</reference>
<dbReference type="GO" id="GO:0006351">
    <property type="term" value="P:DNA-templated transcription"/>
    <property type="evidence" value="ECO:0007669"/>
    <property type="project" value="InterPro"/>
</dbReference>
<keyword evidence="1" id="KW-0862">Zinc</keyword>
<feature type="domain" description="Xylanolytic transcriptional activator regulatory" evidence="6">
    <location>
        <begin position="188"/>
        <end position="258"/>
    </location>
</feature>
<dbReference type="GO" id="GO:0003677">
    <property type="term" value="F:DNA binding"/>
    <property type="evidence" value="ECO:0007669"/>
    <property type="project" value="UniProtKB-KW"/>
</dbReference>
<dbReference type="GO" id="GO:0008270">
    <property type="term" value="F:zinc ion binding"/>
    <property type="evidence" value="ECO:0007669"/>
    <property type="project" value="InterPro"/>
</dbReference>
<dbReference type="GeneID" id="30015060"/>
<evidence type="ECO:0000313" key="7">
    <source>
        <dbReference type="EMBL" id="OAP55192.1"/>
    </source>
</evidence>
<dbReference type="OrthoDB" id="10251155at2759"/>
<dbReference type="SMART" id="SM00906">
    <property type="entry name" value="Fungal_trans"/>
    <property type="match status" value="1"/>
</dbReference>
<evidence type="ECO:0000256" key="4">
    <source>
        <dbReference type="ARBA" id="ARBA00023163"/>
    </source>
</evidence>
<dbReference type="Proteomes" id="UP000078343">
    <property type="component" value="Unassembled WGS sequence"/>
</dbReference>
<dbReference type="CDD" id="cd12148">
    <property type="entry name" value="fungal_TF_MHR"/>
    <property type="match status" value="1"/>
</dbReference>
<proteinExistence type="predicted"/>
<keyword evidence="3" id="KW-0238">DNA-binding</keyword>